<feature type="transmembrane region" description="Helical" evidence="6">
    <location>
        <begin position="293"/>
        <end position="315"/>
    </location>
</feature>
<evidence type="ECO:0000313" key="8">
    <source>
        <dbReference type="EMBL" id="OMH27071.1"/>
    </source>
</evidence>
<feature type="transmembrane region" description="Helical" evidence="6">
    <location>
        <begin position="381"/>
        <end position="402"/>
    </location>
</feature>
<dbReference type="RefSeq" id="WP_076702394.1">
    <property type="nucleotide sequence ID" value="NZ_MRDE01000017.1"/>
</dbReference>
<evidence type="ECO:0000256" key="2">
    <source>
        <dbReference type="ARBA" id="ARBA00022475"/>
    </source>
</evidence>
<feature type="domain" description="Major facilitator superfamily (MFS) profile" evidence="7">
    <location>
        <begin position="226"/>
        <end position="408"/>
    </location>
</feature>
<sequence>MSEQQQGRAARLLEPFRSPKSRRLLAAFLVSELGDGSTFIVIPLGVYAVSNDLVALAGTFLGRLLFASAFAALGGAVADRWDRRRILLVSYVVRALLVVALMLVPQDEAVVFALLGILVGASGSFDNPAAEASLRTAYRHDLQSLAAARKTGKTLSALVGPALGGFLFGAGGIQLALGVNVAAFVIALIVLYPGRQRSPAPEFLERSERRETRRLDWRVVGRVPRDARLAFVSALTGSFLVGLATVVAVPYLDGLDHAPPGAYGYAIAVYSVGALAGLWFAGIADWKRYSLRVILVVANLVYGLLVVLSVAVPAWEVLALAWLLWGVAFGPEDVVADARVSAVVPDRWLGRVYAWWSIVSKLGSALAFGGAALLGAADTRVALLVAGCVYAVVVPVSLWLLGHRSRTP</sequence>
<dbReference type="STRING" id="554083.BKD30_04065"/>
<feature type="transmembrane region" description="Helical" evidence="6">
    <location>
        <begin position="353"/>
        <end position="374"/>
    </location>
</feature>
<comment type="caution">
    <text evidence="8">The sequence shown here is derived from an EMBL/GenBank/DDBJ whole genome shotgun (WGS) entry which is preliminary data.</text>
</comment>
<dbReference type="OrthoDB" id="4928774at2"/>
<keyword evidence="5 6" id="KW-0472">Membrane</keyword>
<reference evidence="8 9" key="1">
    <citation type="submission" date="2016-12" db="EMBL/GenBank/DDBJ databases">
        <title>Draft genome of Tersicoccus phoenicis 1P05MA.</title>
        <authorList>
            <person name="Nakajima Y."/>
            <person name="Yoshizawa S."/>
            <person name="Nakamura K."/>
            <person name="Ogura Y."/>
            <person name="Hayashi T."/>
            <person name="Kogure K."/>
        </authorList>
    </citation>
    <scope>NUCLEOTIDE SEQUENCE [LARGE SCALE GENOMIC DNA]</scope>
    <source>
        <strain evidence="8 9">1p05MA</strain>
    </source>
</reference>
<protein>
    <recommendedName>
        <fullName evidence="7">Major facilitator superfamily (MFS) profile domain-containing protein</fullName>
    </recommendedName>
</protein>
<keyword evidence="9" id="KW-1185">Reference proteome</keyword>
<dbReference type="PANTHER" id="PTHR23513:SF18">
    <property type="entry name" value="INTEGRAL MEMBRANE PROTEIN"/>
    <property type="match status" value="1"/>
</dbReference>
<gene>
    <name evidence="8" type="ORF">BKD30_04065</name>
</gene>
<dbReference type="InterPro" id="IPR020846">
    <property type="entry name" value="MFS_dom"/>
</dbReference>
<evidence type="ECO:0000256" key="4">
    <source>
        <dbReference type="ARBA" id="ARBA00022989"/>
    </source>
</evidence>
<feature type="transmembrane region" description="Helical" evidence="6">
    <location>
        <begin position="263"/>
        <end position="281"/>
    </location>
</feature>
<dbReference type="InterPro" id="IPR036259">
    <property type="entry name" value="MFS_trans_sf"/>
</dbReference>
<dbReference type="SUPFAM" id="SSF103473">
    <property type="entry name" value="MFS general substrate transporter"/>
    <property type="match status" value="2"/>
</dbReference>
<feature type="transmembrane region" description="Helical" evidence="6">
    <location>
        <begin position="175"/>
        <end position="194"/>
    </location>
</feature>
<evidence type="ECO:0000256" key="6">
    <source>
        <dbReference type="SAM" id="Phobius"/>
    </source>
</evidence>
<dbReference type="Pfam" id="PF07690">
    <property type="entry name" value="MFS_1"/>
    <property type="match status" value="1"/>
</dbReference>
<dbReference type="PROSITE" id="PS50850">
    <property type="entry name" value="MFS"/>
    <property type="match status" value="1"/>
</dbReference>
<dbReference type="GO" id="GO:0005886">
    <property type="term" value="C:plasma membrane"/>
    <property type="evidence" value="ECO:0007669"/>
    <property type="project" value="UniProtKB-SubCell"/>
</dbReference>
<evidence type="ECO:0000256" key="3">
    <source>
        <dbReference type="ARBA" id="ARBA00022692"/>
    </source>
</evidence>
<comment type="subcellular location">
    <subcellularLocation>
        <location evidence="1">Cell membrane</location>
        <topology evidence="1">Multi-pass membrane protein</topology>
    </subcellularLocation>
</comment>
<feature type="transmembrane region" description="Helical" evidence="6">
    <location>
        <begin position="229"/>
        <end position="251"/>
    </location>
</feature>
<dbReference type="PANTHER" id="PTHR23513">
    <property type="entry name" value="INTEGRAL MEMBRANE EFFLUX PROTEIN-RELATED"/>
    <property type="match status" value="1"/>
</dbReference>
<dbReference type="Gene3D" id="1.20.1250.20">
    <property type="entry name" value="MFS general substrate transporter like domains"/>
    <property type="match status" value="2"/>
</dbReference>
<keyword evidence="4 6" id="KW-1133">Transmembrane helix</keyword>
<dbReference type="EMBL" id="MRDE01000017">
    <property type="protein sequence ID" value="OMH27071.1"/>
    <property type="molecule type" value="Genomic_DNA"/>
</dbReference>
<dbReference type="GO" id="GO:0022857">
    <property type="term" value="F:transmembrane transporter activity"/>
    <property type="evidence" value="ECO:0007669"/>
    <property type="project" value="InterPro"/>
</dbReference>
<dbReference type="AlphaFoldDB" id="A0A1R1LHQ7"/>
<dbReference type="Proteomes" id="UP000187085">
    <property type="component" value="Unassembled WGS sequence"/>
</dbReference>
<feature type="transmembrane region" description="Helical" evidence="6">
    <location>
        <begin position="86"/>
        <end position="104"/>
    </location>
</feature>
<evidence type="ECO:0000313" key="9">
    <source>
        <dbReference type="Proteomes" id="UP000187085"/>
    </source>
</evidence>
<keyword evidence="3 6" id="KW-0812">Transmembrane</keyword>
<accession>A0A1R1LHQ7</accession>
<evidence type="ECO:0000256" key="1">
    <source>
        <dbReference type="ARBA" id="ARBA00004651"/>
    </source>
</evidence>
<feature type="transmembrane region" description="Helical" evidence="6">
    <location>
        <begin position="24"/>
        <end position="47"/>
    </location>
</feature>
<name>A0A1R1LHQ7_9MICC</name>
<dbReference type="InterPro" id="IPR011701">
    <property type="entry name" value="MFS"/>
</dbReference>
<organism evidence="8 9">
    <name type="scientific">Tersicoccus phoenicis</name>
    <dbReference type="NCBI Taxonomy" id="554083"/>
    <lineage>
        <taxon>Bacteria</taxon>
        <taxon>Bacillati</taxon>
        <taxon>Actinomycetota</taxon>
        <taxon>Actinomycetes</taxon>
        <taxon>Micrococcales</taxon>
        <taxon>Micrococcaceae</taxon>
        <taxon>Tersicoccus</taxon>
    </lineage>
</organism>
<evidence type="ECO:0000259" key="7">
    <source>
        <dbReference type="PROSITE" id="PS50850"/>
    </source>
</evidence>
<dbReference type="CDD" id="cd06173">
    <property type="entry name" value="MFS_MefA_like"/>
    <property type="match status" value="1"/>
</dbReference>
<evidence type="ECO:0000256" key="5">
    <source>
        <dbReference type="ARBA" id="ARBA00023136"/>
    </source>
</evidence>
<keyword evidence="2" id="KW-1003">Cell membrane</keyword>
<proteinExistence type="predicted"/>
<feature type="transmembrane region" description="Helical" evidence="6">
    <location>
        <begin position="53"/>
        <end position="74"/>
    </location>
</feature>